<evidence type="ECO:0000256" key="3">
    <source>
        <dbReference type="ARBA" id="ARBA00026073"/>
    </source>
</evidence>
<evidence type="ECO:0000313" key="9">
    <source>
        <dbReference type="Proteomes" id="UP000015346"/>
    </source>
</evidence>
<dbReference type="PANTHER" id="PTHR30231">
    <property type="entry name" value="DNA POLYMERASE III SUBUNIT EPSILON"/>
    <property type="match status" value="1"/>
</dbReference>
<dbReference type="STRING" id="1123069.ruthe_02764"/>
<dbReference type="Gene3D" id="3.30.420.10">
    <property type="entry name" value="Ribonuclease H-like superfamily/Ribonuclease H"/>
    <property type="match status" value="1"/>
</dbReference>
<feature type="transmembrane region" description="Helical" evidence="5">
    <location>
        <begin position="21"/>
        <end position="46"/>
    </location>
</feature>
<evidence type="ECO:0000259" key="7">
    <source>
        <dbReference type="SMART" id="SM00479"/>
    </source>
</evidence>
<dbReference type="EMBL" id="AOLV01000033">
    <property type="protein sequence ID" value="EPX83147.1"/>
    <property type="molecule type" value="Genomic_DNA"/>
</dbReference>
<evidence type="ECO:0000256" key="1">
    <source>
        <dbReference type="ARBA" id="ARBA00012417"/>
    </source>
</evidence>
<sequence length="481" mass="50710">MTAPSPDPAPGRPPSRHALRLRLLGPLLLLAAGGAASAVAGLWIAAARRPEGMPLEPLVIVAAVAGFGTLALGAILALRFEDRVVRPLVLLAAEMRARAHGTVDTPLDPGQGEGLGEIGPAAAALCARLAAARDEAGRIAEEATARLTEERAQLSAILSAIPVGIMALGPDGRVLLYDRQSVDLLGDVAPLGLGRPVTDYFAGPAIEAARRVLAAGSRFTDAELPTADGRRRLRTRLRPIGREGGLLLAMETDGETVSERPLVFDFDLLREEEMAQDIAAMPLARLPCVVFDTETTGLSPESDEIVQIGAVRIINGRRVEGERFETLVDPGRPIPPASTRIHGIDDAAVAGAPDPQEAVRDFCRFAEGAVLVAHNAPFDLAFLRRHARAAGLELGHGVLDTVLLSAAVYGPGVPHTLDAIAERLGVPIDPALRHRALGDAMVTAEVLLRLLPILEAAGITTFGQAVEAMRRHQGLLPDMNR</sequence>
<feature type="domain" description="PAS" evidence="6">
    <location>
        <begin position="152"/>
        <end position="218"/>
    </location>
</feature>
<keyword evidence="8" id="KW-0808">Transferase</keyword>
<dbReference type="GO" id="GO:0005829">
    <property type="term" value="C:cytosol"/>
    <property type="evidence" value="ECO:0007669"/>
    <property type="project" value="TreeGrafter"/>
</dbReference>
<proteinExistence type="predicted"/>
<keyword evidence="8" id="KW-0548">Nucleotidyltransferase</keyword>
<reference evidence="8 9" key="1">
    <citation type="journal article" date="2013" name="Stand. Genomic Sci.">
        <title>Genome sequence of the reddish-pigmented Rubellimicrobium thermophilum type strain (DSM 16684(T)), a member of the Roseobacter clade.</title>
        <authorList>
            <person name="Fiebig A."/>
            <person name="Riedel T."/>
            <person name="Gronow S."/>
            <person name="Petersen J."/>
            <person name="Klenk H.P."/>
            <person name="Goker M."/>
        </authorList>
    </citation>
    <scope>NUCLEOTIDE SEQUENCE [LARGE SCALE GENOMIC DNA]</scope>
    <source>
        <strain evidence="8 9">DSM 16684</strain>
    </source>
</reference>
<feature type="domain" description="Exonuclease" evidence="7">
    <location>
        <begin position="287"/>
        <end position="456"/>
    </location>
</feature>
<evidence type="ECO:0000256" key="5">
    <source>
        <dbReference type="SAM" id="Phobius"/>
    </source>
</evidence>
<evidence type="ECO:0000313" key="8">
    <source>
        <dbReference type="EMBL" id="EPX83147.1"/>
    </source>
</evidence>
<organism evidence="8 9">
    <name type="scientific">Rubellimicrobium thermophilum DSM 16684</name>
    <dbReference type="NCBI Taxonomy" id="1123069"/>
    <lineage>
        <taxon>Bacteria</taxon>
        <taxon>Pseudomonadati</taxon>
        <taxon>Pseudomonadota</taxon>
        <taxon>Alphaproteobacteria</taxon>
        <taxon>Rhodobacterales</taxon>
        <taxon>Roseobacteraceae</taxon>
        <taxon>Rubellimicrobium</taxon>
    </lineage>
</organism>
<dbReference type="AlphaFoldDB" id="S9QU83"/>
<keyword evidence="9" id="KW-1185">Reference proteome</keyword>
<dbReference type="OrthoDB" id="9804290at2"/>
<dbReference type="InterPro" id="IPR013520">
    <property type="entry name" value="Ribonucl_H"/>
</dbReference>
<dbReference type="HOGENOM" id="CLU_017573_0_0_5"/>
<dbReference type="InterPro" id="IPR000014">
    <property type="entry name" value="PAS"/>
</dbReference>
<evidence type="ECO:0000256" key="4">
    <source>
        <dbReference type="ARBA" id="ARBA00049244"/>
    </source>
</evidence>
<keyword evidence="8" id="KW-0269">Exonuclease</keyword>
<name>S9QU83_9RHOB</name>
<dbReference type="GO" id="GO:0008408">
    <property type="term" value="F:3'-5' exonuclease activity"/>
    <property type="evidence" value="ECO:0007669"/>
    <property type="project" value="TreeGrafter"/>
</dbReference>
<evidence type="ECO:0000259" key="6">
    <source>
        <dbReference type="SMART" id="SM00091"/>
    </source>
</evidence>
<dbReference type="Gene3D" id="3.30.450.20">
    <property type="entry name" value="PAS domain"/>
    <property type="match status" value="1"/>
</dbReference>
<dbReference type="SMART" id="SM00091">
    <property type="entry name" value="PAS"/>
    <property type="match status" value="1"/>
</dbReference>
<dbReference type="SUPFAM" id="SSF53098">
    <property type="entry name" value="Ribonuclease H-like"/>
    <property type="match status" value="1"/>
</dbReference>
<dbReference type="Pfam" id="PF00929">
    <property type="entry name" value="RNase_T"/>
    <property type="match status" value="1"/>
</dbReference>
<comment type="caution">
    <text evidence="8">The sequence shown here is derived from an EMBL/GenBank/DDBJ whole genome shotgun (WGS) entry which is preliminary data.</text>
</comment>
<dbReference type="GO" id="GO:0003677">
    <property type="term" value="F:DNA binding"/>
    <property type="evidence" value="ECO:0007669"/>
    <property type="project" value="InterPro"/>
</dbReference>
<dbReference type="NCBIfam" id="TIGR00573">
    <property type="entry name" value="dnaq"/>
    <property type="match status" value="1"/>
</dbReference>
<keyword evidence="5" id="KW-0812">Transmembrane</keyword>
<dbReference type="InterPro" id="IPR036397">
    <property type="entry name" value="RNaseH_sf"/>
</dbReference>
<dbReference type="EC" id="2.7.7.7" evidence="1"/>
<dbReference type="Proteomes" id="UP000015346">
    <property type="component" value="Unassembled WGS sequence"/>
</dbReference>
<protein>
    <recommendedName>
        <fullName evidence="1">DNA-directed DNA polymerase</fullName>
        <ecNumber evidence="1">2.7.7.7</ecNumber>
    </recommendedName>
</protein>
<dbReference type="GO" id="GO:0045004">
    <property type="term" value="P:DNA replication proofreading"/>
    <property type="evidence" value="ECO:0007669"/>
    <property type="project" value="TreeGrafter"/>
</dbReference>
<dbReference type="PANTHER" id="PTHR30231:SF41">
    <property type="entry name" value="DNA POLYMERASE III SUBUNIT EPSILON"/>
    <property type="match status" value="1"/>
</dbReference>
<dbReference type="CDD" id="cd06127">
    <property type="entry name" value="DEDDh"/>
    <property type="match status" value="1"/>
</dbReference>
<dbReference type="SUPFAM" id="SSF55785">
    <property type="entry name" value="PYP-like sensor domain (PAS domain)"/>
    <property type="match status" value="1"/>
</dbReference>
<dbReference type="FunFam" id="3.30.420.10:FF:000045">
    <property type="entry name" value="3'-5' exonuclease DinG"/>
    <property type="match status" value="1"/>
</dbReference>
<evidence type="ECO:0000256" key="2">
    <source>
        <dbReference type="ARBA" id="ARBA00025483"/>
    </source>
</evidence>
<dbReference type="GO" id="GO:0003887">
    <property type="term" value="F:DNA-directed DNA polymerase activity"/>
    <property type="evidence" value="ECO:0007669"/>
    <property type="project" value="UniProtKB-EC"/>
</dbReference>
<comment type="catalytic activity">
    <reaction evidence="4">
        <text>DNA(n) + a 2'-deoxyribonucleoside 5'-triphosphate = DNA(n+1) + diphosphate</text>
        <dbReference type="Rhea" id="RHEA:22508"/>
        <dbReference type="Rhea" id="RHEA-COMP:17339"/>
        <dbReference type="Rhea" id="RHEA-COMP:17340"/>
        <dbReference type="ChEBI" id="CHEBI:33019"/>
        <dbReference type="ChEBI" id="CHEBI:61560"/>
        <dbReference type="ChEBI" id="CHEBI:173112"/>
        <dbReference type="EC" id="2.7.7.7"/>
    </reaction>
</comment>
<dbReference type="InterPro" id="IPR012337">
    <property type="entry name" value="RNaseH-like_sf"/>
</dbReference>
<dbReference type="InterPro" id="IPR006054">
    <property type="entry name" value="DnaQ"/>
</dbReference>
<dbReference type="SMART" id="SM00479">
    <property type="entry name" value="EXOIII"/>
    <property type="match status" value="1"/>
</dbReference>
<dbReference type="InterPro" id="IPR035965">
    <property type="entry name" value="PAS-like_dom_sf"/>
</dbReference>
<keyword evidence="8" id="KW-0540">Nuclease</keyword>
<accession>S9QU83</accession>
<feature type="transmembrane region" description="Helical" evidence="5">
    <location>
        <begin position="58"/>
        <end position="78"/>
    </location>
</feature>
<dbReference type="RefSeq" id="WP_021098836.1">
    <property type="nucleotide sequence ID" value="NZ_KE557324.1"/>
</dbReference>
<keyword evidence="5" id="KW-1133">Transmembrane helix</keyword>
<comment type="function">
    <text evidence="2">DNA polymerase III is a complex, multichain enzyme responsible for most of the replicative synthesis in bacteria. The epsilon subunit contain the editing function and is a proofreading 3'-5' exonuclease.</text>
</comment>
<keyword evidence="8" id="KW-0378">Hydrolase</keyword>
<comment type="subunit">
    <text evidence="3">DNA polymerase III contains a core (composed of alpha, epsilon and theta chains) that associates with a tau subunit. This core dimerizes to form the POLIII' complex. PolIII' associates with the gamma complex (composed of gamma, delta, delta', psi and chi chains) and with the beta chain to form the complete DNA polymerase III complex.</text>
</comment>
<keyword evidence="5" id="KW-0472">Membrane</keyword>
<gene>
    <name evidence="8" type="ORF">ruthe_02764</name>
</gene>